<keyword evidence="2" id="KW-1185">Reference proteome</keyword>
<proteinExistence type="predicted"/>
<dbReference type="AlphaFoldDB" id="A0A229W0U9"/>
<name>A0A229W0U9_9BIFI</name>
<evidence type="ECO:0000313" key="1">
    <source>
        <dbReference type="EMBL" id="OXN01503.1"/>
    </source>
</evidence>
<organism evidence="1 2">
    <name type="scientific">Bifidobacterium vansinderenii</name>
    <dbReference type="NCBI Taxonomy" id="1984871"/>
    <lineage>
        <taxon>Bacteria</taxon>
        <taxon>Bacillati</taxon>
        <taxon>Actinomycetota</taxon>
        <taxon>Actinomycetes</taxon>
        <taxon>Bifidobacteriales</taxon>
        <taxon>Bifidobacteriaceae</taxon>
        <taxon>Bifidobacterium</taxon>
    </lineage>
</organism>
<dbReference type="EMBL" id="NEWD01000004">
    <property type="protein sequence ID" value="OXN01503.1"/>
    <property type="molecule type" value="Genomic_DNA"/>
</dbReference>
<sequence length="115" mass="12711">MDIHPYYISKAEDVFGLMKFDDDADPMPLAAWAQGAERYEIVFCTSDGHIVGHGRYYHTMAGDVAYADDETTKRYRLIANEAGGARYQIGRQIGRPVVVVGASRFSGPATHRAQA</sequence>
<gene>
    <name evidence="1" type="ORF">Tam10B_0506</name>
</gene>
<dbReference type="Proteomes" id="UP000215433">
    <property type="component" value="Unassembled WGS sequence"/>
</dbReference>
<evidence type="ECO:0000313" key="2">
    <source>
        <dbReference type="Proteomes" id="UP000215433"/>
    </source>
</evidence>
<comment type="caution">
    <text evidence="1">The sequence shown here is derived from an EMBL/GenBank/DDBJ whole genome shotgun (WGS) entry which is preliminary data.</text>
</comment>
<accession>A0A229W0U9</accession>
<dbReference type="RefSeq" id="WP_093959687.1">
    <property type="nucleotide sequence ID" value="NZ_NEWD01000004.1"/>
</dbReference>
<reference evidence="1 2" key="1">
    <citation type="submission" date="2017-05" db="EMBL/GenBank/DDBJ databases">
        <title>Bifidobacterium vansinderenii sp. nov.</title>
        <authorList>
            <person name="Lugli G.A."/>
            <person name="Duranti S."/>
            <person name="Mangifesta M."/>
        </authorList>
    </citation>
    <scope>NUCLEOTIDE SEQUENCE [LARGE SCALE GENOMIC DNA]</scope>
    <source>
        <strain evidence="1 2">Tam10B</strain>
    </source>
</reference>
<dbReference type="OrthoDB" id="177947at2"/>
<protein>
    <submittedName>
        <fullName evidence="1">Uncharacterized protein</fullName>
    </submittedName>
</protein>